<dbReference type="AlphaFoldDB" id="A0A7S0Q505"/>
<evidence type="ECO:0000256" key="2">
    <source>
        <dbReference type="ARBA" id="ARBA00012277"/>
    </source>
</evidence>
<dbReference type="SUPFAM" id="SSF52518">
    <property type="entry name" value="Thiamin diphosphate-binding fold (THDP-binding)"/>
    <property type="match status" value="1"/>
</dbReference>
<dbReference type="CDD" id="cd07036">
    <property type="entry name" value="TPP_PYR_E1-PDHc-beta_like"/>
    <property type="match status" value="1"/>
</dbReference>
<evidence type="ECO:0000256" key="1">
    <source>
        <dbReference type="ARBA" id="ARBA00001964"/>
    </source>
</evidence>
<proteinExistence type="predicted"/>
<dbReference type="PANTHER" id="PTHR42980">
    <property type="entry name" value="2-OXOISOVALERATE DEHYDROGENASE SUBUNIT BETA-RELATED"/>
    <property type="match status" value="1"/>
</dbReference>
<dbReference type="GO" id="GO:0007584">
    <property type="term" value="P:response to nutrient"/>
    <property type="evidence" value="ECO:0007669"/>
    <property type="project" value="TreeGrafter"/>
</dbReference>
<dbReference type="Pfam" id="PF02779">
    <property type="entry name" value="Transket_pyr"/>
    <property type="match status" value="1"/>
</dbReference>
<evidence type="ECO:0000259" key="5">
    <source>
        <dbReference type="SMART" id="SM00861"/>
    </source>
</evidence>
<dbReference type="InterPro" id="IPR005475">
    <property type="entry name" value="Transketolase-like_Pyr-bd"/>
</dbReference>
<organism evidence="6">
    <name type="scientific">Coccolithus braarudii</name>
    <dbReference type="NCBI Taxonomy" id="221442"/>
    <lineage>
        <taxon>Eukaryota</taxon>
        <taxon>Haptista</taxon>
        <taxon>Haptophyta</taxon>
        <taxon>Prymnesiophyceae</taxon>
        <taxon>Coccolithales</taxon>
        <taxon>Coccolithaceae</taxon>
        <taxon>Coccolithus</taxon>
    </lineage>
</organism>
<dbReference type="FunFam" id="3.40.50.920:FF:000001">
    <property type="entry name" value="Pyruvate dehydrogenase E1 beta subunit"/>
    <property type="match status" value="1"/>
</dbReference>
<dbReference type="InterPro" id="IPR009014">
    <property type="entry name" value="Transketo_C/PFOR_II"/>
</dbReference>
<accession>A0A7S0Q505</accession>
<dbReference type="EC" id="1.2.4.4" evidence="2"/>
<name>A0A7S0Q505_9EUKA</name>
<dbReference type="Gene3D" id="3.40.50.970">
    <property type="match status" value="1"/>
</dbReference>
<dbReference type="Gene3D" id="3.40.50.920">
    <property type="match status" value="1"/>
</dbReference>
<dbReference type="Pfam" id="PF02780">
    <property type="entry name" value="Transketolase_C"/>
    <property type="match status" value="1"/>
</dbReference>
<evidence type="ECO:0000256" key="4">
    <source>
        <dbReference type="ARBA" id="ARBA00051764"/>
    </source>
</evidence>
<evidence type="ECO:0000313" key="6">
    <source>
        <dbReference type="EMBL" id="CAD8617157.1"/>
    </source>
</evidence>
<dbReference type="GO" id="GO:0003863">
    <property type="term" value="F:branched-chain 2-oxo acid dehydrogenase activity"/>
    <property type="evidence" value="ECO:0007669"/>
    <property type="project" value="UniProtKB-EC"/>
</dbReference>
<comment type="cofactor">
    <cofactor evidence="1">
        <name>thiamine diphosphate</name>
        <dbReference type="ChEBI" id="CHEBI:58937"/>
    </cofactor>
</comment>
<dbReference type="FunFam" id="3.40.50.970:FF:000001">
    <property type="entry name" value="Pyruvate dehydrogenase E1 beta subunit"/>
    <property type="match status" value="1"/>
</dbReference>
<feature type="domain" description="Transketolase-like pyrimidine-binding" evidence="5">
    <location>
        <begin position="55"/>
        <end position="230"/>
    </location>
</feature>
<gene>
    <name evidence="6" type="ORF">CPEL01642_LOCUS20538</name>
</gene>
<comment type="catalytic activity">
    <reaction evidence="4">
        <text>N(6)-[(R)-lipoyl]-L-lysyl-[protein] + 3-methyl-2-oxobutanoate + H(+) = N(6)-[(R)-S(8)-2-methylpropanoyldihydrolipoyl]-L-lysyl-[protein] + CO2</text>
        <dbReference type="Rhea" id="RHEA:13457"/>
        <dbReference type="Rhea" id="RHEA-COMP:10474"/>
        <dbReference type="Rhea" id="RHEA-COMP:10497"/>
        <dbReference type="ChEBI" id="CHEBI:11851"/>
        <dbReference type="ChEBI" id="CHEBI:15378"/>
        <dbReference type="ChEBI" id="CHEBI:16526"/>
        <dbReference type="ChEBI" id="CHEBI:83099"/>
        <dbReference type="ChEBI" id="CHEBI:83142"/>
        <dbReference type="EC" id="1.2.4.4"/>
    </reaction>
    <physiologicalReaction direction="left-to-right" evidence="4">
        <dbReference type="Rhea" id="RHEA:13458"/>
    </physiologicalReaction>
</comment>
<dbReference type="SUPFAM" id="SSF52922">
    <property type="entry name" value="TK C-terminal domain-like"/>
    <property type="match status" value="1"/>
</dbReference>
<evidence type="ECO:0000256" key="3">
    <source>
        <dbReference type="ARBA" id="ARBA00023002"/>
    </source>
</evidence>
<dbReference type="SMART" id="SM00861">
    <property type="entry name" value="Transket_pyr"/>
    <property type="match status" value="1"/>
</dbReference>
<dbReference type="InterPro" id="IPR029061">
    <property type="entry name" value="THDP-binding"/>
</dbReference>
<protein>
    <recommendedName>
        <fullName evidence="2">3-methyl-2-oxobutanoate dehydrogenase (2-methylpropanoyl-transferring)</fullName>
        <ecNumber evidence="2">1.2.4.4</ecNumber>
    </recommendedName>
</protein>
<keyword evidence="3" id="KW-0560">Oxidoreductase</keyword>
<sequence length="375" mass="40369">MLTRMPRASGASLRNALVPRRVAAPAASGALALARSRTRSTAALEPVEHGETEKMTMVAAINDALRIALRTAPTAVVFGEDVGFGGVFRCTMGLRDEFGTERVLNMPINEQGLVGFGIGLAAVGGTAIAEVQFADYIFPAMDQICNEAAKFRYRSGAEFDVGGLTIRAPANAVGHGGHYHSQSPEAYFAHTPGLKVVYPRDAYTAKGLLLACIRDRNPCLFFEPKILYRSSICEVPVGDFELPLGKADVLRQGSDVTCVAWGSQVHTMLKACDRAEADGISVEAIDLATIAPWDIHTIRDSVKKTGRLVVTHEAPLTAGFGAEIAASIQEHCFEYLEAPIARITGADTPFPLAFEKIYLPDELKVYDAILKTARF</sequence>
<dbReference type="GO" id="GO:0009083">
    <property type="term" value="P:branched-chain amino acid catabolic process"/>
    <property type="evidence" value="ECO:0007669"/>
    <property type="project" value="TreeGrafter"/>
</dbReference>
<dbReference type="InterPro" id="IPR033248">
    <property type="entry name" value="Transketolase_C"/>
</dbReference>
<reference evidence="6" key="1">
    <citation type="submission" date="2021-01" db="EMBL/GenBank/DDBJ databases">
        <authorList>
            <person name="Corre E."/>
            <person name="Pelletier E."/>
            <person name="Niang G."/>
            <person name="Scheremetjew M."/>
            <person name="Finn R."/>
            <person name="Kale V."/>
            <person name="Holt S."/>
            <person name="Cochrane G."/>
            <person name="Meng A."/>
            <person name="Brown T."/>
            <person name="Cohen L."/>
        </authorList>
    </citation>
    <scope>NUCLEOTIDE SEQUENCE</scope>
    <source>
        <strain evidence="6">PLY182g</strain>
    </source>
</reference>
<dbReference type="EMBL" id="HBEY01042959">
    <property type="protein sequence ID" value="CAD8617157.1"/>
    <property type="molecule type" value="Transcribed_RNA"/>
</dbReference>
<dbReference type="PANTHER" id="PTHR42980:SF1">
    <property type="entry name" value="2-OXOISOVALERATE DEHYDROGENASE SUBUNIT BETA, MITOCHONDRIAL"/>
    <property type="match status" value="1"/>
</dbReference>